<evidence type="ECO:0000256" key="1">
    <source>
        <dbReference type="ARBA" id="ARBA00022553"/>
    </source>
</evidence>
<keyword evidence="2" id="KW-0677">Repeat</keyword>
<evidence type="ECO:0000256" key="4">
    <source>
        <dbReference type="SAM" id="Coils"/>
    </source>
</evidence>
<feature type="domain" description="Calponin-homology (CH)" evidence="7">
    <location>
        <begin position="1"/>
        <end position="106"/>
    </location>
</feature>
<dbReference type="Gene3D" id="1.10.506.10">
    <property type="entry name" value="GTPase Activation - p120gap, domain 1"/>
    <property type="match status" value="1"/>
</dbReference>
<dbReference type="InterPro" id="IPR000593">
    <property type="entry name" value="RasGAP_C"/>
</dbReference>
<dbReference type="Pfam" id="PF00616">
    <property type="entry name" value="RasGAP"/>
    <property type="match status" value="1"/>
</dbReference>
<dbReference type="Gene3D" id="1.10.418.10">
    <property type="entry name" value="Calponin-like domain"/>
    <property type="match status" value="1"/>
</dbReference>
<dbReference type="GO" id="GO:0010761">
    <property type="term" value="P:fibroblast migration"/>
    <property type="evidence" value="ECO:0007669"/>
    <property type="project" value="TreeGrafter"/>
</dbReference>
<dbReference type="GO" id="GO:0007173">
    <property type="term" value="P:epidermal growth factor receptor signaling pathway"/>
    <property type="evidence" value="ECO:0007669"/>
    <property type="project" value="TreeGrafter"/>
</dbReference>
<name>A0A8D2ZXN4_SCOMX</name>
<dbReference type="SMART" id="SM00033">
    <property type="entry name" value="CH"/>
    <property type="match status" value="1"/>
</dbReference>
<keyword evidence="3" id="KW-0112">Calmodulin-binding</keyword>
<evidence type="ECO:0000313" key="8">
    <source>
        <dbReference type="Ensembl" id="ENSSMAP00000009245.2"/>
    </source>
</evidence>
<dbReference type="GO" id="GO:0051015">
    <property type="term" value="F:actin filament binding"/>
    <property type="evidence" value="ECO:0007669"/>
    <property type="project" value="TreeGrafter"/>
</dbReference>
<evidence type="ECO:0000256" key="2">
    <source>
        <dbReference type="ARBA" id="ARBA00022737"/>
    </source>
</evidence>
<reference evidence="8" key="2">
    <citation type="submission" date="2025-08" db="UniProtKB">
        <authorList>
            <consortium name="Ensembl"/>
        </authorList>
    </citation>
    <scope>IDENTIFICATION</scope>
</reference>
<dbReference type="PROSITE" id="PS50021">
    <property type="entry name" value="CH"/>
    <property type="match status" value="1"/>
</dbReference>
<dbReference type="PROSITE" id="PS50018">
    <property type="entry name" value="RAS_GTPASE_ACTIV_2"/>
    <property type="match status" value="1"/>
</dbReference>
<organism evidence="8 9">
    <name type="scientific">Scophthalmus maximus</name>
    <name type="common">Turbot</name>
    <name type="synonym">Psetta maxima</name>
    <dbReference type="NCBI Taxonomy" id="52904"/>
    <lineage>
        <taxon>Eukaryota</taxon>
        <taxon>Metazoa</taxon>
        <taxon>Chordata</taxon>
        <taxon>Craniata</taxon>
        <taxon>Vertebrata</taxon>
        <taxon>Euteleostomi</taxon>
        <taxon>Actinopterygii</taxon>
        <taxon>Neopterygii</taxon>
        <taxon>Teleostei</taxon>
        <taxon>Neoteleostei</taxon>
        <taxon>Acanthomorphata</taxon>
        <taxon>Carangaria</taxon>
        <taxon>Pleuronectiformes</taxon>
        <taxon>Pleuronectoidei</taxon>
        <taxon>Scophthalmidae</taxon>
        <taxon>Scophthalmus</taxon>
    </lineage>
</organism>
<dbReference type="Ensembl" id="ENSSMAT00000009355.2">
    <property type="protein sequence ID" value="ENSSMAP00000009245.2"/>
    <property type="gene ID" value="ENSSMAG00000005609.2"/>
</dbReference>
<dbReference type="Proteomes" id="UP000694558">
    <property type="component" value="Chromosome 5"/>
</dbReference>
<dbReference type="PANTHER" id="PTHR14149">
    <property type="entry name" value="RAS GTPASE-ACTIVATING PROTEIN WITH IQ MOTIF"/>
    <property type="match status" value="1"/>
</dbReference>
<dbReference type="Gene3D" id="1.20.5.190">
    <property type="match status" value="1"/>
</dbReference>
<evidence type="ECO:0000256" key="5">
    <source>
        <dbReference type="SAM" id="MobiDB-lite"/>
    </source>
</evidence>
<dbReference type="SMART" id="SM00015">
    <property type="entry name" value="IQ"/>
    <property type="match status" value="3"/>
</dbReference>
<dbReference type="FunFam" id="1.10.506.10:FF:000004">
    <property type="entry name" value="IQ motif containing GTPase activating protein 1"/>
    <property type="match status" value="1"/>
</dbReference>
<dbReference type="GO" id="GO:0005516">
    <property type="term" value="F:calmodulin binding"/>
    <property type="evidence" value="ECO:0007669"/>
    <property type="project" value="UniProtKB-KW"/>
</dbReference>
<keyword evidence="4" id="KW-0175">Coiled coil</keyword>
<evidence type="ECO:0000259" key="6">
    <source>
        <dbReference type="PROSITE" id="PS50018"/>
    </source>
</evidence>
<evidence type="ECO:0000313" key="9">
    <source>
        <dbReference type="Proteomes" id="UP000694558"/>
    </source>
</evidence>
<dbReference type="FunFam" id="1.10.418.10:FF:000013">
    <property type="entry name" value="IQ motif containing GTPase activating protein 1"/>
    <property type="match status" value="1"/>
</dbReference>
<feature type="region of interest" description="Disordered" evidence="5">
    <location>
        <begin position="1215"/>
        <end position="1237"/>
    </location>
</feature>
<dbReference type="InterPro" id="IPR001715">
    <property type="entry name" value="CH_dom"/>
</dbReference>
<feature type="region of interest" description="Disordered" evidence="5">
    <location>
        <begin position="1339"/>
        <end position="1358"/>
    </location>
</feature>
<evidence type="ECO:0000256" key="3">
    <source>
        <dbReference type="ARBA" id="ARBA00022860"/>
    </source>
</evidence>
<feature type="domain" description="Ras-GAP" evidence="6">
    <location>
        <begin position="807"/>
        <end position="1040"/>
    </location>
</feature>
<keyword evidence="1" id="KW-0597">Phosphoprotein</keyword>
<sequence>MEACLDEELPPTTELEEGLRNGVYLAKLGNFFAPRTVSIKKIYDREQTRYKATGLHFRHTDNVIQWLNAMAEKGLPKIFYPETTDIYDRKNMPRCIYCIHALSLYLFKLGLAPQIQDLYGKVDFTEEEINNMKSELEKYGIQMPAFSKIGGILANELSVDEAALHAAVIAINEAIDHGDPEGTLAAMHNPNAMLVDLDPGSARLYHDTLYQAKGEKMENAEAERDVYDELLTQAEIQGNVTKVNGESAVERINAAVRAGEPERTVEELMNPDAQLPEVYPNAADLYQRELASLQQQSPEGSLSHPELLVAVEMLSSVVLMNEAMDVGDRAALWKQLSSAVAGLSNVEDEYAQRYMDELMRLKAAAREQGSDYLTWNDIQACVDQVNQAVQEEHERIAAIGLINEALDEGDAAKTLAMLQNPSAKLTDVDPSVAQHYHDKLLEARREKAHDPSAVLWLDEIQDAVVKANQDTQEAIQCKDTASCRTTRSSTRRTSRYRTPPARRRGFILETTHIKPLVVFILPSPPRQSVVSGVTTAYNREQLWLANETLITKLQARCRGYLRKKFKDRKQFLKEHSEEAVKVTRRRSSDTRICSFHRHSSHFQHFWFSPLSLPQIQSMVRMHQARKKYKDRLKYFQDHINDVVKIQAFIRANKARDDYKTLISAEDPPMAVVRKFVHLLDHSDQDFQEELELMRLREEVVTNIRSNQQLENDLNLMDIKIGLLVKNKITLQEVVSHSKKLTRKNKGQLSNMMMMNKQRGGLKALSKEKRLKLEAYQYLFYLLQTNPTYLAKLIFQMPQNRSTKFMDSVIFTLYNYASNQREEYLLLKLFKTALQEEIKSKVDQMKEIVTGNPTVIKMVVSFHRGTRGQNALRQILAPVVKEIMEDKTLNIKTDPVDIYKSWVNQMETQTGEASKLPYDVTPEQAMAHEEVRTRLEASIKNMKTITDKFLSAIVVSVDKIPYGMRFISKVLKDTLHEKFPDATEDELLKIVGNLLYYRYMNPAIVAPDAFDIIEVSAGGQLTTEQRRNLGSVAKMLQHAASNKMFLGDNAHLNPINEYLSASHQKFRRFFLAACDVPSLEDKFNVDQYSDLVTVTKPVIYISIGEIINTHTLLLDHQDAIAPEHNDPIHELLEDLGEVPTIESLIGENPLPANDPNKELMGKTEVSLTLANKFDVPGEANVEMDARTLLLNTKRLIVDVIRFQPGETLTEILDSTAGPEQVGHDRRAARDAQTPEKMKQVKPVVDDGLTLQGKKEKIKSNLQRLAELGKVHPENRYQDLINDITKDIRNQRRYRQRRKAELVRLQQTNTALNSKSTFYNVQIDSYNQYIKTCMDNLARKGKLSKKPGDNKAKKSKQVSQKYTASRLHEKGVLIAIEDLQPNQFKNAIFEISPSEAVGVFDVKAKFMGVHLETLQLEYQDLLQLQYEGVAVMKLFDRATINVNLLIFLLNKKFYGK</sequence>
<dbReference type="SUPFAM" id="SSF48350">
    <property type="entry name" value="GTPase activation domain, GAP"/>
    <property type="match status" value="1"/>
</dbReference>
<dbReference type="GO" id="GO:0005938">
    <property type="term" value="C:cell cortex"/>
    <property type="evidence" value="ECO:0007669"/>
    <property type="project" value="TreeGrafter"/>
</dbReference>
<dbReference type="GO" id="GO:0005096">
    <property type="term" value="F:GTPase activator activity"/>
    <property type="evidence" value="ECO:0007669"/>
    <property type="project" value="TreeGrafter"/>
</dbReference>
<dbReference type="PROSITE" id="PS50096">
    <property type="entry name" value="IQ"/>
    <property type="match status" value="3"/>
</dbReference>
<dbReference type="SMART" id="SM00323">
    <property type="entry name" value="RasGAP"/>
    <property type="match status" value="1"/>
</dbReference>
<dbReference type="Pfam" id="PF00307">
    <property type="entry name" value="CH"/>
    <property type="match status" value="1"/>
</dbReference>
<dbReference type="InterPro" id="IPR023152">
    <property type="entry name" value="RasGAP_CS"/>
</dbReference>
<dbReference type="SUPFAM" id="SSF47576">
    <property type="entry name" value="Calponin-homology domain, CH-domain"/>
    <property type="match status" value="1"/>
</dbReference>
<dbReference type="InterPro" id="IPR008936">
    <property type="entry name" value="Rho_GTPase_activation_prot"/>
</dbReference>
<dbReference type="Pfam" id="PF03836">
    <property type="entry name" value="RasGAP_C"/>
    <property type="match status" value="1"/>
</dbReference>
<dbReference type="GO" id="GO:0005634">
    <property type="term" value="C:nucleus"/>
    <property type="evidence" value="ECO:0007669"/>
    <property type="project" value="TreeGrafter"/>
</dbReference>
<proteinExistence type="predicted"/>
<dbReference type="InterPro" id="IPR001936">
    <property type="entry name" value="RasGAP_dom"/>
</dbReference>
<dbReference type="SUPFAM" id="SSF143885">
    <property type="entry name" value="RGC domain-like"/>
    <property type="match status" value="1"/>
</dbReference>
<feature type="compositionally biased region" description="Basic and acidic residues" evidence="5">
    <location>
        <begin position="1220"/>
        <end position="1237"/>
    </location>
</feature>
<accession>A0A8D2ZXN4</accession>
<dbReference type="InterPro" id="IPR000048">
    <property type="entry name" value="IQ_motif_EF-hand-BS"/>
</dbReference>
<feature type="coiled-coil region" evidence="4">
    <location>
        <begin position="115"/>
        <end position="142"/>
    </location>
</feature>
<dbReference type="GO" id="GO:1903479">
    <property type="term" value="P:mitotic actomyosin contractile ring assembly actin filament organization"/>
    <property type="evidence" value="ECO:0007669"/>
    <property type="project" value="TreeGrafter"/>
</dbReference>
<dbReference type="GeneTree" id="ENSGT00950000183076"/>
<dbReference type="Pfam" id="PF00612">
    <property type="entry name" value="IQ"/>
    <property type="match status" value="3"/>
</dbReference>
<protein>
    <submittedName>
        <fullName evidence="8">IQ motif containing GTPase activating protein 1</fullName>
    </submittedName>
</protein>
<reference evidence="8" key="1">
    <citation type="submission" date="2023-05" db="EMBL/GenBank/DDBJ databases">
        <title>High-quality long-read genome of Scophthalmus maximus.</title>
        <authorList>
            <person name="Lien S."/>
            <person name="Martinez P."/>
        </authorList>
    </citation>
    <scope>NUCLEOTIDE SEQUENCE [LARGE SCALE GENOMIC DNA]</scope>
</reference>
<dbReference type="PROSITE" id="PS00509">
    <property type="entry name" value="RAS_GTPASE_ACTIV_1"/>
    <property type="match status" value="1"/>
</dbReference>
<dbReference type="PANTHER" id="PTHR14149:SF15">
    <property type="entry name" value="RAS GTPASE-ACTIVATING-LIKE PROTEIN IQGAP1"/>
    <property type="match status" value="1"/>
</dbReference>
<dbReference type="InterPro" id="IPR036872">
    <property type="entry name" value="CH_dom_sf"/>
</dbReference>
<evidence type="ECO:0000259" key="7">
    <source>
        <dbReference type="PROSITE" id="PS50021"/>
    </source>
</evidence>
<gene>
    <name evidence="8" type="primary">iqgap1</name>
</gene>